<keyword evidence="1" id="KW-0560">Oxidoreductase</keyword>
<protein>
    <submittedName>
        <fullName evidence="3">FAD-dependent oxidoreductase</fullName>
    </submittedName>
</protein>
<organism evidence="3 4">
    <name type="scientific">Paraburkholderia solitsugae</name>
    <dbReference type="NCBI Taxonomy" id="2675748"/>
    <lineage>
        <taxon>Bacteria</taxon>
        <taxon>Pseudomonadati</taxon>
        <taxon>Pseudomonadota</taxon>
        <taxon>Betaproteobacteria</taxon>
        <taxon>Burkholderiales</taxon>
        <taxon>Burkholderiaceae</taxon>
        <taxon>Paraburkholderia</taxon>
    </lineage>
</organism>
<dbReference type="EMBL" id="WOEY01000036">
    <property type="protein sequence ID" value="NPT41553.1"/>
    <property type="molecule type" value="Genomic_DNA"/>
</dbReference>
<evidence type="ECO:0000313" key="3">
    <source>
        <dbReference type="EMBL" id="NPT41553.1"/>
    </source>
</evidence>
<evidence type="ECO:0000259" key="2">
    <source>
        <dbReference type="Pfam" id="PF01266"/>
    </source>
</evidence>
<dbReference type="RefSeq" id="WP_172310115.1">
    <property type="nucleotide sequence ID" value="NZ_WOEY01000036.1"/>
</dbReference>
<evidence type="ECO:0000256" key="1">
    <source>
        <dbReference type="ARBA" id="ARBA00023002"/>
    </source>
</evidence>
<dbReference type="InterPro" id="IPR006076">
    <property type="entry name" value="FAD-dep_OxRdtase"/>
</dbReference>
<feature type="domain" description="FAD dependent oxidoreductase" evidence="2">
    <location>
        <begin position="4"/>
        <end position="28"/>
    </location>
</feature>
<evidence type="ECO:0000313" key="4">
    <source>
        <dbReference type="Proteomes" id="UP000652198"/>
    </source>
</evidence>
<gene>
    <name evidence="3" type="ORF">GNZ12_09510</name>
</gene>
<reference evidence="3 4" key="1">
    <citation type="submission" date="2019-11" db="EMBL/GenBank/DDBJ databases">
        <title>Metabolism of dissolved organic matter in forest soils.</title>
        <authorList>
            <person name="Cyle K.T."/>
            <person name="Wilhelm R.C."/>
            <person name="Martinez C.E."/>
        </authorList>
    </citation>
    <scope>NUCLEOTIDE SEQUENCE [LARGE SCALE GENOMIC DNA]</scope>
    <source>
        <strain evidence="3 4">1N</strain>
    </source>
</reference>
<keyword evidence="4" id="KW-1185">Reference proteome</keyword>
<dbReference type="Pfam" id="PF01266">
    <property type="entry name" value="DAO"/>
    <property type="match status" value="1"/>
</dbReference>
<dbReference type="Gene3D" id="3.50.50.60">
    <property type="entry name" value="FAD/NAD(P)-binding domain"/>
    <property type="match status" value="1"/>
</dbReference>
<sequence>MDFDVIVLGAGIVGVSSALHLQDRGRRV</sequence>
<dbReference type="InterPro" id="IPR036188">
    <property type="entry name" value="FAD/NAD-bd_sf"/>
</dbReference>
<dbReference type="SUPFAM" id="SSF51905">
    <property type="entry name" value="FAD/NAD(P)-binding domain"/>
    <property type="match status" value="1"/>
</dbReference>
<name>A0ABX2BN88_9BURK</name>
<comment type="caution">
    <text evidence="3">The sequence shown here is derived from an EMBL/GenBank/DDBJ whole genome shotgun (WGS) entry which is preliminary data.</text>
</comment>
<feature type="non-terminal residue" evidence="3">
    <location>
        <position position="28"/>
    </location>
</feature>
<proteinExistence type="predicted"/>
<dbReference type="Proteomes" id="UP000652198">
    <property type="component" value="Unassembled WGS sequence"/>
</dbReference>
<accession>A0ABX2BN88</accession>